<dbReference type="PANTHER" id="PTHR43190:SF3">
    <property type="entry name" value="N-ACETYL-D-GLUCOSAMINE KINASE"/>
    <property type="match status" value="1"/>
</dbReference>
<dbReference type="Pfam" id="PF01869">
    <property type="entry name" value="BcrAD_BadFG"/>
    <property type="match status" value="1"/>
</dbReference>
<gene>
    <name evidence="2" type="ORF">V1479_03400</name>
</gene>
<dbReference type="InterPro" id="IPR052519">
    <property type="entry name" value="Euk-type_GlcNAc_Kinase"/>
</dbReference>
<dbReference type="CDD" id="cd24082">
    <property type="entry name" value="ASKHA_NBD_GspK-like"/>
    <property type="match status" value="1"/>
</dbReference>
<evidence type="ECO:0000313" key="3">
    <source>
        <dbReference type="Proteomes" id="UP001559025"/>
    </source>
</evidence>
<protein>
    <submittedName>
        <fullName evidence="2">BadF/BadG/BcrA/BcrD ATPase family protein</fullName>
    </submittedName>
</protein>
<organism evidence="2 3">
    <name type="scientific">Neoaquamicrobium sediminum</name>
    <dbReference type="NCBI Taxonomy" id="1849104"/>
    <lineage>
        <taxon>Bacteria</taxon>
        <taxon>Pseudomonadati</taxon>
        <taxon>Pseudomonadota</taxon>
        <taxon>Alphaproteobacteria</taxon>
        <taxon>Hyphomicrobiales</taxon>
        <taxon>Phyllobacteriaceae</taxon>
        <taxon>Neoaquamicrobium</taxon>
    </lineage>
</organism>
<accession>A0ABV3WP48</accession>
<feature type="domain" description="ATPase BadF/BadG/BcrA/BcrD type" evidence="1">
    <location>
        <begin position="7"/>
        <end position="254"/>
    </location>
</feature>
<proteinExistence type="predicted"/>
<dbReference type="SUPFAM" id="SSF53067">
    <property type="entry name" value="Actin-like ATPase domain"/>
    <property type="match status" value="2"/>
</dbReference>
<keyword evidence="3" id="KW-1185">Reference proteome</keyword>
<dbReference type="PANTHER" id="PTHR43190">
    <property type="entry name" value="N-ACETYL-D-GLUCOSAMINE KINASE"/>
    <property type="match status" value="1"/>
</dbReference>
<dbReference type="Proteomes" id="UP001559025">
    <property type="component" value="Unassembled WGS sequence"/>
</dbReference>
<dbReference type="RefSeq" id="WP_368801674.1">
    <property type="nucleotide sequence ID" value="NZ_JAZHFV010000001.1"/>
</dbReference>
<dbReference type="InterPro" id="IPR043129">
    <property type="entry name" value="ATPase_NBD"/>
</dbReference>
<name>A0ABV3WP48_9HYPH</name>
<evidence type="ECO:0000313" key="2">
    <source>
        <dbReference type="EMBL" id="MEX4006335.1"/>
    </source>
</evidence>
<dbReference type="Gene3D" id="3.30.420.40">
    <property type="match status" value="2"/>
</dbReference>
<reference evidence="2 3" key="1">
    <citation type="submission" date="2024-01" db="EMBL/GenBank/DDBJ databases">
        <title>New evidence supports the origin of RcGTA from prophage.</title>
        <authorList>
            <person name="Xu Y."/>
            <person name="Liu B."/>
            <person name="Chen F."/>
        </authorList>
    </citation>
    <scope>NUCLEOTIDE SEQUENCE [LARGE SCALE GENOMIC DNA]</scope>
    <source>
        <strain evidence="2 3">CBW1107-2</strain>
    </source>
</reference>
<comment type="caution">
    <text evidence="2">The sequence shown here is derived from an EMBL/GenBank/DDBJ whole genome shotgun (WGS) entry which is preliminary data.</text>
</comment>
<dbReference type="EMBL" id="JAZHFV010000001">
    <property type="protein sequence ID" value="MEX4006335.1"/>
    <property type="molecule type" value="Genomic_DNA"/>
</dbReference>
<dbReference type="InterPro" id="IPR002731">
    <property type="entry name" value="ATPase_BadF"/>
</dbReference>
<sequence>MSYILAVDGGGTQCRAAIAALDGTILGRATAGSANMATDPQGAMASVVDAARAALAAGGIAETPLSSIHAYLGLAGANVEPDHSSLIAGLPFRDTRIVEDSVIAVRGALGPNDGVMAVLGTGSVYGGRRDGKMLRAGGWGFVVGDQGSGARLGRALMEQTLLAYDGVVPESELTRSVMRDYGDDPNRIVAFGTTARPADFARYAPLVFEAADRGDAIAMAVVAGAVADVNAALGAIVWDGCQHLCLTGGLAPNYEHRLAETFLRILKPVRGNALAGAVELAVETFASPQA</sequence>
<evidence type="ECO:0000259" key="1">
    <source>
        <dbReference type="Pfam" id="PF01869"/>
    </source>
</evidence>